<evidence type="ECO:0000313" key="2">
    <source>
        <dbReference type="Proteomes" id="UP000054630"/>
    </source>
</evidence>
<dbReference type="Proteomes" id="UP000054630">
    <property type="component" value="Unassembled WGS sequence"/>
</dbReference>
<evidence type="ECO:0000313" key="1">
    <source>
        <dbReference type="EMBL" id="KRX17011.1"/>
    </source>
</evidence>
<keyword evidence="2" id="KW-1185">Reference proteome</keyword>
<dbReference type="AlphaFoldDB" id="A0A0V0RRA5"/>
<dbReference type="EMBL" id="JYDL01000095">
    <property type="protein sequence ID" value="KRX17011.1"/>
    <property type="molecule type" value="Genomic_DNA"/>
</dbReference>
<accession>A0A0V0RRA5</accession>
<comment type="caution">
    <text evidence="1">The sequence shown here is derived from an EMBL/GenBank/DDBJ whole genome shotgun (WGS) entry which is preliminary data.</text>
</comment>
<organism evidence="1 2">
    <name type="scientific">Trichinella nelsoni</name>
    <dbReference type="NCBI Taxonomy" id="6336"/>
    <lineage>
        <taxon>Eukaryota</taxon>
        <taxon>Metazoa</taxon>
        <taxon>Ecdysozoa</taxon>
        <taxon>Nematoda</taxon>
        <taxon>Enoplea</taxon>
        <taxon>Dorylaimia</taxon>
        <taxon>Trichinellida</taxon>
        <taxon>Trichinellidae</taxon>
        <taxon>Trichinella</taxon>
    </lineage>
</organism>
<name>A0A0V0RRA5_9BILA</name>
<sequence>MLPFTAERQKPPMPHVTFSAGYYLAVHVLTIDGLECERVWDPARASQSGDGLSARPSDCLTLRDAVPCLQTFLLAGHVNPLRPRH</sequence>
<gene>
    <name evidence="1" type="ORF">T07_12222</name>
</gene>
<dbReference type="OrthoDB" id="5911959at2759"/>
<protein>
    <submittedName>
        <fullName evidence="1">Uncharacterized protein</fullName>
    </submittedName>
</protein>
<proteinExistence type="predicted"/>
<reference evidence="1 2" key="1">
    <citation type="submission" date="2015-01" db="EMBL/GenBank/DDBJ databases">
        <title>Evolution of Trichinella species and genotypes.</title>
        <authorList>
            <person name="Korhonen P.K."/>
            <person name="Edoardo P."/>
            <person name="Giuseppe L.R."/>
            <person name="Gasser R.B."/>
        </authorList>
    </citation>
    <scope>NUCLEOTIDE SEQUENCE [LARGE SCALE GENOMIC DNA]</scope>
    <source>
        <strain evidence="1">ISS37</strain>
    </source>
</reference>